<keyword evidence="1" id="KW-0812">Transmembrane</keyword>
<evidence type="ECO:0000313" key="2">
    <source>
        <dbReference type="EMBL" id="CPR19397.1"/>
    </source>
</evidence>
<feature type="transmembrane region" description="Helical" evidence="1">
    <location>
        <begin position="156"/>
        <end position="178"/>
    </location>
</feature>
<keyword evidence="1" id="KW-0472">Membrane</keyword>
<evidence type="ECO:0000313" key="3">
    <source>
        <dbReference type="Proteomes" id="UP000033187"/>
    </source>
</evidence>
<feature type="transmembrane region" description="Helical" evidence="1">
    <location>
        <begin position="65"/>
        <end position="86"/>
    </location>
</feature>
<dbReference type="OrthoDB" id="3362857at2"/>
<dbReference type="Proteomes" id="UP000033187">
    <property type="component" value="Chromosome 1"/>
</dbReference>
<dbReference type="RefSeq" id="WP_052743837.1">
    <property type="nucleotide sequence ID" value="NZ_LN829118.1"/>
</dbReference>
<reference evidence="3" key="1">
    <citation type="submission" date="2015-02" db="EMBL/GenBank/DDBJ databases">
        <authorList>
            <person name="Chooi Y.-H."/>
        </authorList>
    </citation>
    <scope>NUCLEOTIDE SEQUENCE [LARGE SCALE GENOMIC DNA]</scope>
    <source>
        <strain evidence="3">strain Y</strain>
    </source>
</reference>
<dbReference type="EMBL" id="LN829119">
    <property type="protein sequence ID" value="CPR19397.1"/>
    <property type="molecule type" value="Genomic_DNA"/>
</dbReference>
<name>A0A0D6JFC0_9HYPH</name>
<accession>A0A0D6JFC0</accession>
<protein>
    <submittedName>
        <fullName evidence="2">Uncharacterized protein</fullName>
    </submittedName>
</protein>
<proteinExistence type="predicted"/>
<dbReference type="KEGG" id="fiy:BN1229_v1_2147"/>
<gene>
    <name evidence="2" type="ORF">YBN1229_v1_2147</name>
</gene>
<dbReference type="KEGG" id="fil:BN1229_v1_2147"/>
<evidence type="ECO:0000256" key="1">
    <source>
        <dbReference type="SAM" id="Phobius"/>
    </source>
</evidence>
<dbReference type="AlphaFoldDB" id="A0A0D6JFC0"/>
<keyword evidence="3" id="KW-1185">Reference proteome</keyword>
<sequence length="228" mass="25073">MWFLPPNALVLVAIGIGIAMVVAQGAVNIDHRDVEGFVLNALIHGAIYLIGVWWVLSRPTSTRDLILILVVALCLRGLAMTALPYLTTDAFRYVWDGRIQWEGFSPYAAAPADSSLAHLRNEQIYPYINQKEVAVSLYPPLAEMIFMAATGLRDGIAGLKLTMLLFEAVTIIALLGWLKAERLPTSRVLIYAWHPLPIGSLPVKLISTLPPRLSSLLAYWLPCTGAKV</sequence>
<feature type="transmembrane region" description="Helical" evidence="1">
    <location>
        <begin position="39"/>
        <end position="56"/>
    </location>
</feature>
<keyword evidence="1" id="KW-1133">Transmembrane helix</keyword>
<organism evidence="2 3">
    <name type="scientific">Candidatus Filomicrobium marinum</name>
    <dbReference type="NCBI Taxonomy" id="1608628"/>
    <lineage>
        <taxon>Bacteria</taxon>
        <taxon>Pseudomonadati</taxon>
        <taxon>Pseudomonadota</taxon>
        <taxon>Alphaproteobacteria</taxon>
        <taxon>Hyphomicrobiales</taxon>
        <taxon>Hyphomicrobiaceae</taxon>
        <taxon>Filomicrobium</taxon>
    </lineage>
</organism>